<dbReference type="InterPro" id="IPR000709">
    <property type="entry name" value="Leu_Ile_Val-bd"/>
</dbReference>
<keyword evidence="1" id="KW-0813">Transport</keyword>
<dbReference type="EMBL" id="JNFH02000002">
    <property type="protein sequence ID" value="KDS92248.2"/>
    <property type="molecule type" value="Genomic_DNA"/>
</dbReference>
<accession>A0A081EXW0</accession>
<proteinExistence type="predicted"/>
<evidence type="ECO:0000256" key="1">
    <source>
        <dbReference type="ARBA" id="ARBA00022448"/>
    </source>
</evidence>
<dbReference type="Pfam" id="PF13458">
    <property type="entry name" value="Peripla_BP_6"/>
    <property type="match status" value="1"/>
</dbReference>
<name>A0A081EXW0_9EURY</name>
<dbReference type="RefSeq" id="WP_050022981.1">
    <property type="nucleotide sequence ID" value="NZ_JNFH02000002.1"/>
</dbReference>
<evidence type="ECO:0000256" key="2">
    <source>
        <dbReference type="ARBA" id="ARBA00022729"/>
    </source>
</evidence>
<dbReference type="PANTHER" id="PTHR30483:SF6">
    <property type="entry name" value="PERIPLASMIC BINDING PROTEIN OF ABC TRANSPORTER FOR NATURAL AMINO ACIDS"/>
    <property type="match status" value="1"/>
</dbReference>
<organism evidence="5 6">
    <name type="scientific">Halorubrum saccharovorum</name>
    <dbReference type="NCBI Taxonomy" id="2248"/>
    <lineage>
        <taxon>Archaea</taxon>
        <taxon>Methanobacteriati</taxon>
        <taxon>Methanobacteriota</taxon>
        <taxon>Stenosarchaea group</taxon>
        <taxon>Halobacteria</taxon>
        <taxon>Halobacteriales</taxon>
        <taxon>Haloferacaceae</taxon>
        <taxon>Halorubrum</taxon>
    </lineage>
</organism>
<comment type="caution">
    <text evidence="5">The sequence shown here is derived from an EMBL/GenBank/DDBJ whole genome shotgun (WGS) entry which is preliminary data.</text>
</comment>
<evidence type="ECO:0000256" key="3">
    <source>
        <dbReference type="ARBA" id="ARBA00022970"/>
    </source>
</evidence>
<keyword evidence="3" id="KW-0029">Amino-acid transport</keyword>
<sequence>MMNNDRSPAVESGVCNRRTFLSATGAAVSVGLAGCSGNSGSGGSESATIGILNPMSGDYSTLGPSQRAGAEYAIQEINNSDDYSYELEPVYYDTETTASAGSQAAQQAIQEDGADYLVGAISSSVALGLNELAASEETVYFAGGAAVPITGEQCNEWVFRFETNTAQVAEAISGYTVENIGSNVWFHYADYAYGTSVYNRTSMRMEEASADFSEIGQTSSSLGASNYESYITQIGNSDANVAVLGMTGGDLVTFVNQAADRGLTEDVALVAPTMAYKSTRAGTGSNSVGTFGGVRYDPSIDIGDNQAFVDGFQSEYDELPGSYERTGYGSVRLIAKGMERAGSTDPAEVRDTLEGGEFTTVLGDITLRETDRQATNPAWIAELTEGDGDSADVDILSKTEGADALRPASEFGCELN</sequence>
<dbReference type="InterPro" id="IPR051010">
    <property type="entry name" value="BCAA_transport"/>
</dbReference>
<gene>
    <name evidence="5" type="ORF">FK85_18325</name>
</gene>
<reference evidence="5 6" key="1">
    <citation type="journal article" date="2015" name="Genome Announc.">
        <title>Draft genome sequence of a Halorubrum H3 strain isolated from the burlinskoye salt lake (Altai Krai, Russia).</title>
        <authorList>
            <person name="Rozanov A.S."/>
            <person name="Bryanskaya A.V."/>
            <person name="Malup T.K."/>
            <person name="Kotenko A.V."/>
            <person name="Peltek S.E."/>
        </authorList>
    </citation>
    <scope>NUCLEOTIDE SEQUENCE [LARGE SCALE GENOMIC DNA]</scope>
    <source>
        <strain evidence="5 6">H3</strain>
    </source>
</reference>
<keyword evidence="2" id="KW-0732">Signal</keyword>
<dbReference type="SUPFAM" id="SSF53822">
    <property type="entry name" value="Periplasmic binding protein-like I"/>
    <property type="match status" value="1"/>
</dbReference>
<dbReference type="PRINTS" id="PR00337">
    <property type="entry name" value="LEUILEVALBP"/>
</dbReference>
<evidence type="ECO:0000313" key="5">
    <source>
        <dbReference type="EMBL" id="KDS92248.2"/>
    </source>
</evidence>
<protein>
    <submittedName>
        <fullName evidence="5">Amino acid-binding protein</fullName>
    </submittedName>
</protein>
<dbReference type="InterPro" id="IPR028081">
    <property type="entry name" value="Leu-bd"/>
</dbReference>
<feature type="domain" description="Leucine-binding protein" evidence="4">
    <location>
        <begin position="48"/>
        <end position="385"/>
    </location>
</feature>
<dbReference type="InterPro" id="IPR028082">
    <property type="entry name" value="Peripla_BP_I"/>
</dbReference>
<dbReference type="PROSITE" id="PS51257">
    <property type="entry name" value="PROKAR_LIPOPROTEIN"/>
    <property type="match status" value="1"/>
</dbReference>
<dbReference type="Gene3D" id="3.40.50.2300">
    <property type="match status" value="2"/>
</dbReference>
<keyword evidence="6" id="KW-1185">Reference proteome</keyword>
<dbReference type="GO" id="GO:0006865">
    <property type="term" value="P:amino acid transport"/>
    <property type="evidence" value="ECO:0007669"/>
    <property type="project" value="UniProtKB-KW"/>
</dbReference>
<evidence type="ECO:0000313" key="6">
    <source>
        <dbReference type="Proteomes" id="UP000053331"/>
    </source>
</evidence>
<evidence type="ECO:0000259" key="4">
    <source>
        <dbReference type="Pfam" id="PF13458"/>
    </source>
</evidence>
<dbReference type="PANTHER" id="PTHR30483">
    <property type="entry name" value="LEUCINE-SPECIFIC-BINDING PROTEIN"/>
    <property type="match status" value="1"/>
</dbReference>
<dbReference type="AlphaFoldDB" id="A0A081EXW0"/>
<dbReference type="Proteomes" id="UP000053331">
    <property type="component" value="Unassembled WGS sequence"/>
</dbReference>